<comment type="caution">
    <text evidence="2">The sequence shown here is derived from an EMBL/GenBank/DDBJ whole genome shotgun (WGS) entry which is preliminary data.</text>
</comment>
<protein>
    <submittedName>
        <fullName evidence="2">Uncharacterized protein</fullName>
    </submittedName>
</protein>
<feature type="compositionally biased region" description="Basic and acidic residues" evidence="1">
    <location>
        <begin position="344"/>
        <end position="360"/>
    </location>
</feature>
<keyword evidence="3" id="KW-1185">Reference proteome</keyword>
<proteinExistence type="predicted"/>
<organism evidence="2 3">
    <name type="scientific">Lachnellula cervina</name>
    <dbReference type="NCBI Taxonomy" id="1316786"/>
    <lineage>
        <taxon>Eukaryota</taxon>
        <taxon>Fungi</taxon>
        <taxon>Dikarya</taxon>
        <taxon>Ascomycota</taxon>
        <taxon>Pezizomycotina</taxon>
        <taxon>Leotiomycetes</taxon>
        <taxon>Helotiales</taxon>
        <taxon>Lachnaceae</taxon>
        <taxon>Lachnellula</taxon>
    </lineage>
</organism>
<dbReference type="OrthoDB" id="5383784at2759"/>
<feature type="compositionally biased region" description="Basic and acidic residues" evidence="1">
    <location>
        <begin position="521"/>
        <end position="537"/>
    </location>
</feature>
<name>A0A7D8UZY2_9HELO</name>
<feature type="region of interest" description="Disordered" evidence="1">
    <location>
        <begin position="304"/>
        <end position="372"/>
    </location>
</feature>
<dbReference type="EMBL" id="QGMG01000186">
    <property type="protein sequence ID" value="TVY56095.1"/>
    <property type="molecule type" value="Genomic_DNA"/>
</dbReference>
<evidence type="ECO:0000313" key="3">
    <source>
        <dbReference type="Proteomes" id="UP000481288"/>
    </source>
</evidence>
<evidence type="ECO:0000313" key="2">
    <source>
        <dbReference type="EMBL" id="TVY56095.1"/>
    </source>
</evidence>
<accession>A0A7D8UZY2</accession>
<dbReference type="Proteomes" id="UP000481288">
    <property type="component" value="Unassembled WGS sequence"/>
</dbReference>
<gene>
    <name evidence="2" type="ORF">LCER1_G001963</name>
</gene>
<sequence length="549" mass="61287">MGRLESLTALALGRGPYEDHVVEWAGDENLQHNGQLYNEHGHPRNPETRRREREAVRAANEVMQATGVVEDAKTALTKAKKAITEKHKETFTGLRLMEVGRAALVGGVWGVLGLRRRILLYRPYGDLLFFQILQQEKIKSGLLHVIGAGFPAVCAYHVADWASFTCELILDAIWEEDGKKKASRRQLQMKQTIQKILDFGFCYITLHFRMFAVLQQLNVVPSSRLLPTFGSFVPFLEGPPLLFPVPTLRGNSLFSASLEILKSATPLFLVLLHGRAKFIASQILYRPIYKCLPRPTGDSMFGGLQMSPPTMEYDTPDQPLPNLRPSSSRTEDGPTLRALEGLPDLERTETGARPVERDSDSSADDGDGELTHPTLISFDVEANDGEPQDPAIEAALGHWSAELRSANEPPTDERKYHVTGLTMLPTIMATEGLREIAAGIVVMPIEALMVRSIGRLYRTRLGLGMDDMYSWWSPVRLPSLKNICWALVLQLGITGVFWTGFTVVSQWAIISEWAVRQREAAQKKNEEKENNMAERPTRGSMGTTDLVFP</sequence>
<dbReference type="AlphaFoldDB" id="A0A7D8UZY2"/>
<evidence type="ECO:0000256" key="1">
    <source>
        <dbReference type="SAM" id="MobiDB-lite"/>
    </source>
</evidence>
<feature type="region of interest" description="Disordered" evidence="1">
    <location>
        <begin position="521"/>
        <end position="549"/>
    </location>
</feature>
<reference evidence="2 3" key="1">
    <citation type="submission" date="2018-05" db="EMBL/GenBank/DDBJ databases">
        <title>Whole genome sequencing for identification of molecular markers to develop diagnostic detection tools for the regulated plant pathogen Lachnellula willkommii.</title>
        <authorList>
            <person name="Giroux E."/>
            <person name="Bilodeau G."/>
        </authorList>
    </citation>
    <scope>NUCLEOTIDE SEQUENCE [LARGE SCALE GENOMIC DNA]</scope>
    <source>
        <strain evidence="2 3">CBS 625.97</strain>
    </source>
</reference>